<feature type="transmembrane region" description="Helical" evidence="4">
    <location>
        <begin position="212"/>
        <end position="233"/>
    </location>
</feature>
<gene>
    <name evidence="6" type="ORF">EZE20_16870</name>
</gene>
<feature type="transmembrane region" description="Helical" evidence="4">
    <location>
        <begin position="299"/>
        <end position="322"/>
    </location>
</feature>
<keyword evidence="3 4" id="KW-0472">Membrane</keyword>
<feature type="transmembrane region" description="Helical" evidence="4">
    <location>
        <begin position="12"/>
        <end position="32"/>
    </location>
</feature>
<comment type="caution">
    <text evidence="6">The sequence shown here is derived from an EMBL/GenBank/DDBJ whole genome shotgun (WGS) entry which is preliminary data.</text>
</comment>
<dbReference type="InterPro" id="IPR036259">
    <property type="entry name" value="MFS_trans_sf"/>
</dbReference>
<evidence type="ECO:0000256" key="3">
    <source>
        <dbReference type="ARBA" id="ARBA00023136"/>
    </source>
</evidence>
<evidence type="ECO:0000256" key="4">
    <source>
        <dbReference type="SAM" id="Phobius"/>
    </source>
</evidence>
<dbReference type="GO" id="GO:0022857">
    <property type="term" value="F:transmembrane transporter activity"/>
    <property type="evidence" value="ECO:0007669"/>
    <property type="project" value="InterPro"/>
</dbReference>
<feature type="transmembrane region" description="Helical" evidence="4">
    <location>
        <begin position="275"/>
        <end position="293"/>
    </location>
</feature>
<dbReference type="PANTHER" id="PTHR23531:SF1">
    <property type="entry name" value="QUINOLENE RESISTANCE PROTEIN NORA"/>
    <property type="match status" value="1"/>
</dbReference>
<dbReference type="RefSeq" id="WP_132119797.1">
    <property type="nucleotide sequence ID" value="NZ_SMJU01000010.1"/>
</dbReference>
<sequence length="395" mass="42854">MQLPVPTRIFTLQFWLLSLSSFLFFASFNMLIPELPAYLTDMGGAEYKGLIISLFTVTAGLSRPFSGRLTDRIGRVPVMAFGSLVCFVCGFLYPVFITVVPFLLLRLGHGFSTGFKPTGTAAYIADIVPAHRRGEALGVYGMSVSVGAALGPAIGSWVAKAFSIDALFYSSSFVAFLSIAILINMKETLPKKEKLSWDAFRITRQDIFEPRVVSPSLVVFLTYFSFGGVLTLIPDFSDALGLHNHGLYFLVFTLTSLLIRLVAGKVSDRYGRVEGTVVGCANLIVAMLVTAFATSQVLFFTGAVFFGFATGILSPILTAWTVDLSDENNRGRAMATMYISMEAGIGIGAFLSAAIFANTMTRMPLAFVVMALFALAALVYALFILKVKRKTAHVV</sequence>
<dbReference type="EMBL" id="SMJU01000010">
    <property type="protein sequence ID" value="TDB63434.1"/>
    <property type="molecule type" value="Genomic_DNA"/>
</dbReference>
<dbReference type="InterPro" id="IPR052714">
    <property type="entry name" value="MFS_Exporter"/>
</dbReference>
<keyword evidence="7" id="KW-1185">Reference proteome</keyword>
<proteinExistence type="predicted"/>
<dbReference type="Gene3D" id="1.20.1250.20">
    <property type="entry name" value="MFS general substrate transporter like domains"/>
    <property type="match status" value="2"/>
</dbReference>
<feature type="transmembrane region" description="Helical" evidence="4">
    <location>
        <begin position="47"/>
        <end position="66"/>
    </location>
</feature>
<evidence type="ECO:0000256" key="2">
    <source>
        <dbReference type="ARBA" id="ARBA00022989"/>
    </source>
</evidence>
<evidence type="ECO:0000259" key="5">
    <source>
        <dbReference type="PROSITE" id="PS50850"/>
    </source>
</evidence>
<dbReference type="Proteomes" id="UP000295706">
    <property type="component" value="Unassembled WGS sequence"/>
</dbReference>
<feature type="transmembrane region" description="Helical" evidence="4">
    <location>
        <begin position="78"/>
        <end position="104"/>
    </location>
</feature>
<dbReference type="InterPro" id="IPR020846">
    <property type="entry name" value="MFS_dom"/>
</dbReference>
<organism evidence="6 7">
    <name type="scientific">Arundinibacter roseus</name>
    <dbReference type="NCBI Taxonomy" id="2070510"/>
    <lineage>
        <taxon>Bacteria</taxon>
        <taxon>Pseudomonadati</taxon>
        <taxon>Bacteroidota</taxon>
        <taxon>Cytophagia</taxon>
        <taxon>Cytophagales</taxon>
        <taxon>Spirosomataceae</taxon>
        <taxon>Arundinibacter</taxon>
    </lineage>
</organism>
<feature type="transmembrane region" description="Helical" evidence="4">
    <location>
        <begin position="245"/>
        <end position="263"/>
    </location>
</feature>
<dbReference type="OrthoDB" id="9812221at2"/>
<evidence type="ECO:0000313" key="6">
    <source>
        <dbReference type="EMBL" id="TDB63434.1"/>
    </source>
</evidence>
<feature type="transmembrane region" description="Helical" evidence="4">
    <location>
        <begin position="334"/>
        <end position="357"/>
    </location>
</feature>
<dbReference type="PROSITE" id="PS50850">
    <property type="entry name" value="MFS"/>
    <property type="match status" value="1"/>
</dbReference>
<protein>
    <submittedName>
        <fullName evidence="6">MFS transporter</fullName>
    </submittedName>
</protein>
<dbReference type="InterPro" id="IPR011701">
    <property type="entry name" value="MFS"/>
</dbReference>
<dbReference type="AlphaFoldDB" id="A0A4R4K792"/>
<accession>A0A4R4K792</accession>
<keyword evidence="1 4" id="KW-0812">Transmembrane</keyword>
<dbReference type="PANTHER" id="PTHR23531">
    <property type="entry name" value="QUINOLENE RESISTANCE PROTEIN NORA"/>
    <property type="match status" value="1"/>
</dbReference>
<feature type="transmembrane region" description="Helical" evidence="4">
    <location>
        <begin position="363"/>
        <end position="385"/>
    </location>
</feature>
<evidence type="ECO:0000256" key="1">
    <source>
        <dbReference type="ARBA" id="ARBA00022692"/>
    </source>
</evidence>
<dbReference type="Pfam" id="PF07690">
    <property type="entry name" value="MFS_1"/>
    <property type="match status" value="1"/>
</dbReference>
<dbReference type="CDD" id="cd17489">
    <property type="entry name" value="MFS_YfcJ_like"/>
    <property type="match status" value="1"/>
</dbReference>
<evidence type="ECO:0000313" key="7">
    <source>
        <dbReference type="Proteomes" id="UP000295706"/>
    </source>
</evidence>
<name>A0A4R4K792_9BACT</name>
<keyword evidence="2 4" id="KW-1133">Transmembrane helix</keyword>
<dbReference type="SUPFAM" id="SSF103473">
    <property type="entry name" value="MFS general substrate transporter"/>
    <property type="match status" value="1"/>
</dbReference>
<feature type="transmembrane region" description="Helical" evidence="4">
    <location>
        <begin position="166"/>
        <end position="185"/>
    </location>
</feature>
<feature type="domain" description="Major facilitator superfamily (MFS) profile" evidence="5">
    <location>
        <begin position="13"/>
        <end position="389"/>
    </location>
</feature>
<reference evidence="6 7" key="1">
    <citation type="submission" date="2019-02" db="EMBL/GenBank/DDBJ databases">
        <title>Arundinibacter roseus gen. nov., sp. nov., a new member of the family Cytophagaceae.</title>
        <authorList>
            <person name="Szuroczki S."/>
            <person name="Khayer B."/>
            <person name="Sproer C."/>
            <person name="Toumi M."/>
            <person name="Szabo A."/>
            <person name="Felfoldi T."/>
            <person name="Schumann P."/>
            <person name="Toth E."/>
        </authorList>
    </citation>
    <scope>NUCLEOTIDE SEQUENCE [LARGE SCALE GENOMIC DNA]</scope>
    <source>
        <strain evidence="6 7">DMA-k-7a</strain>
    </source>
</reference>